<dbReference type="GO" id="GO:0003677">
    <property type="term" value="F:DNA binding"/>
    <property type="evidence" value="ECO:0007669"/>
    <property type="project" value="UniProtKB-KW"/>
</dbReference>
<sequence>MNLEGLNTNQREAVTTTDGALLVLAGAGSGKTRVLTMRIAYLIEEKNVSPYQILAITFTNKAAREMKERITNLVGPVAKNMQISTFHSLGVRIMRENYDKLGYDSNFVILDSDDSLSVIKRILKEMNLDPKQYNPNAIRNKISNCKNELISADAYERYAVSEFEKIVLDVYRRYQKKLKKDNSLDFDDLLVLPIELFRRHPDVLEHYQDKFQYVLVDEYQDTNEAQYILTKMIAAKYKNICVVGDPDQAIYSWRGANYKNIMNFEKDYKSAKTILLEENYRSTKTILDAANCVIRNNPNRKEKNLKCMGEVGDAITYYRANDERDEARFCIEEIKKLESDDVSPSEIAVLYRTNAQSRVLEEEFLKANVPFKIIGSFYFYNRKEIKDLLAYLRLIHNDRDNVSLLRVINEPKRGIGLKTIQNIQDRADELGISLYEAITSSKELEFKNLIEDLKRVSEDLTLTELVDKVLDATGMRAALESEKTIESEIKLENLEEFKSITKSFEDREGVVSLEDFLLEVSLVSDVEDYKNDPNRVSLMTTHSVKGLEFEYVFVVGLEEGIFPHMNSLMDASELEEERRLCYVAITRAKKKLYLLNARQRMLFGKEQINPVSRFIREIDSSLLKTSEPEVKEEKAPIQKEEMYRSEDVSYQVGDYVYHEVFGAGRVTEVSNNLLTIAFKHPYGIKKLMKNHKSIQKV</sequence>
<dbReference type="InterPro" id="IPR000212">
    <property type="entry name" value="DNA_helicase_UvrD/REP"/>
</dbReference>
<dbReference type="GO" id="GO:0009314">
    <property type="term" value="P:response to radiation"/>
    <property type="evidence" value="ECO:0007669"/>
    <property type="project" value="UniProtKB-ARBA"/>
</dbReference>
<dbReference type="GO" id="GO:0005829">
    <property type="term" value="C:cytosol"/>
    <property type="evidence" value="ECO:0007669"/>
    <property type="project" value="TreeGrafter"/>
</dbReference>
<evidence type="ECO:0000259" key="14">
    <source>
        <dbReference type="PROSITE" id="PS51198"/>
    </source>
</evidence>
<dbReference type="InterPro" id="IPR014016">
    <property type="entry name" value="UvrD-like_ATP-bd"/>
</dbReference>
<dbReference type="SUPFAM" id="SSF52540">
    <property type="entry name" value="P-loop containing nucleoside triphosphate hydrolases"/>
    <property type="match status" value="1"/>
</dbReference>
<reference evidence="16" key="2">
    <citation type="journal article" date="2021" name="PeerJ">
        <title>Extensive microbial diversity within the chicken gut microbiome revealed by metagenomics and culture.</title>
        <authorList>
            <person name="Gilroy R."/>
            <person name="Ravi A."/>
            <person name="Getino M."/>
            <person name="Pursley I."/>
            <person name="Horton D.L."/>
            <person name="Alikhan N.F."/>
            <person name="Baker D."/>
            <person name="Gharbi K."/>
            <person name="Hall N."/>
            <person name="Watson M."/>
            <person name="Adriaenssens E.M."/>
            <person name="Foster-Nyarko E."/>
            <person name="Jarju S."/>
            <person name="Secka A."/>
            <person name="Antonio M."/>
            <person name="Oren A."/>
            <person name="Chaudhuri R.R."/>
            <person name="La Ragione R."/>
            <person name="Hildebrand F."/>
            <person name="Pallen M.J."/>
        </authorList>
    </citation>
    <scope>NUCLEOTIDE SEQUENCE</scope>
    <source>
        <strain evidence="16">CHK165-10780</strain>
    </source>
</reference>
<keyword evidence="5 13" id="KW-0347">Helicase</keyword>
<evidence type="ECO:0000313" key="17">
    <source>
        <dbReference type="Proteomes" id="UP000886725"/>
    </source>
</evidence>
<dbReference type="CDD" id="cd17932">
    <property type="entry name" value="DEXQc_UvrD"/>
    <property type="match status" value="1"/>
</dbReference>
<dbReference type="PROSITE" id="PS51217">
    <property type="entry name" value="UVRD_HELICASE_CTER"/>
    <property type="match status" value="1"/>
</dbReference>
<evidence type="ECO:0000256" key="7">
    <source>
        <dbReference type="ARBA" id="ARBA00023125"/>
    </source>
</evidence>
<dbReference type="Pfam" id="PF13361">
    <property type="entry name" value="UvrD_C"/>
    <property type="match status" value="1"/>
</dbReference>
<dbReference type="FunFam" id="1.10.10.160:FF:000001">
    <property type="entry name" value="ATP-dependent DNA helicase"/>
    <property type="match status" value="1"/>
</dbReference>
<evidence type="ECO:0000256" key="8">
    <source>
        <dbReference type="ARBA" id="ARBA00023235"/>
    </source>
</evidence>
<proteinExistence type="inferred from homology"/>
<evidence type="ECO:0000256" key="11">
    <source>
        <dbReference type="ARBA" id="ARBA00034900"/>
    </source>
</evidence>
<dbReference type="FunFam" id="1.10.486.10:FF:000003">
    <property type="entry name" value="ATP-dependent DNA helicase"/>
    <property type="match status" value="1"/>
</dbReference>
<evidence type="ECO:0000256" key="13">
    <source>
        <dbReference type="PROSITE-ProRule" id="PRU00560"/>
    </source>
</evidence>
<dbReference type="EC" id="5.6.2.4" evidence="10"/>
<evidence type="ECO:0000256" key="3">
    <source>
        <dbReference type="ARBA" id="ARBA00022741"/>
    </source>
</evidence>
<dbReference type="Gene3D" id="1.10.10.160">
    <property type="match status" value="1"/>
</dbReference>
<dbReference type="EMBL" id="DVFU01000069">
    <property type="protein sequence ID" value="HIQ64823.1"/>
    <property type="molecule type" value="Genomic_DNA"/>
</dbReference>
<dbReference type="Gene3D" id="3.40.50.300">
    <property type="entry name" value="P-loop containing nucleotide triphosphate hydrolases"/>
    <property type="match status" value="2"/>
</dbReference>
<dbReference type="PANTHER" id="PTHR11070:SF2">
    <property type="entry name" value="ATP-DEPENDENT DNA HELICASE SRS2"/>
    <property type="match status" value="1"/>
</dbReference>
<dbReference type="AlphaFoldDB" id="A0A9D0YZK4"/>
<keyword evidence="4 13" id="KW-0378">Hydrolase</keyword>
<comment type="catalytic activity">
    <reaction evidence="9">
        <text>Couples ATP hydrolysis with the unwinding of duplex DNA by translocating in the 3'-5' direction.</text>
        <dbReference type="EC" id="5.6.2.4"/>
    </reaction>
</comment>
<evidence type="ECO:0000256" key="5">
    <source>
        <dbReference type="ARBA" id="ARBA00022806"/>
    </source>
</evidence>
<evidence type="ECO:0000313" key="16">
    <source>
        <dbReference type="EMBL" id="HIQ64823.1"/>
    </source>
</evidence>
<feature type="binding site" evidence="13">
    <location>
        <begin position="25"/>
        <end position="32"/>
    </location>
    <ligand>
        <name>ATP</name>
        <dbReference type="ChEBI" id="CHEBI:30616"/>
    </ligand>
</feature>
<name>A0A9D0YZK4_9FIRM</name>
<comment type="caution">
    <text evidence="16">The sequence shown here is derived from an EMBL/GenBank/DDBJ whole genome shotgun (WGS) entry which is preliminary data.</text>
</comment>
<dbReference type="CDD" id="cd18807">
    <property type="entry name" value="SF1_C_UvrD"/>
    <property type="match status" value="1"/>
</dbReference>
<dbReference type="InterPro" id="IPR027417">
    <property type="entry name" value="P-loop_NTPase"/>
</dbReference>
<organism evidence="16 17">
    <name type="scientific">Candidatus Faecenecus gallistercoris</name>
    <dbReference type="NCBI Taxonomy" id="2840793"/>
    <lineage>
        <taxon>Bacteria</taxon>
        <taxon>Bacillati</taxon>
        <taxon>Bacillota</taxon>
        <taxon>Bacillota incertae sedis</taxon>
        <taxon>Candidatus Faecenecus</taxon>
    </lineage>
</organism>
<protein>
    <recommendedName>
        <fullName evidence="2">ATP-dependent DNA helicase PcrA</fullName>
        <ecNumber evidence="10">5.6.2.4</ecNumber>
    </recommendedName>
    <alternativeName>
        <fullName evidence="11">DNA 3'-5' helicase PcrA</fullName>
    </alternativeName>
</protein>
<accession>A0A9D0YZK4</accession>
<feature type="domain" description="UvrD-like helicase ATP-binding" evidence="14">
    <location>
        <begin position="4"/>
        <end position="283"/>
    </location>
</feature>
<dbReference type="GO" id="GO:0005524">
    <property type="term" value="F:ATP binding"/>
    <property type="evidence" value="ECO:0007669"/>
    <property type="project" value="UniProtKB-UniRule"/>
</dbReference>
<evidence type="ECO:0000256" key="1">
    <source>
        <dbReference type="ARBA" id="ARBA00009922"/>
    </source>
</evidence>
<dbReference type="PANTHER" id="PTHR11070">
    <property type="entry name" value="UVRD / RECB / PCRA DNA HELICASE FAMILY MEMBER"/>
    <property type="match status" value="1"/>
</dbReference>
<dbReference type="GO" id="GO:0033202">
    <property type="term" value="C:DNA helicase complex"/>
    <property type="evidence" value="ECO:0007669"/>
    <property type="project" value="TreeGrafter"/>
</dbReference>
<evidence type="ECO:0000256" key="2">
    <source>
        <dbReference type="ARBA" id="ARBA00014807"/>
    </source>
</evidence>
<evidence type="ECO:0000259" key="15">
    <source>
        <dbReference type="PROSITE" id="PS51217"/>
    </source>
</evidence>
<dbReference type="InterPro" id="IPR014017">
    <property type="entry name" value="DNA_helicase_UvrD-like_C"/>
</dbReference>
<dbReference type="Gene3D" id="1.10.486.10">
    <property type="entry name" value="PCRA, domain 4"/>
    <property type="match status" value="1"/>
</dbReference>
<keyword evidence="7" id="KW-0238">DNA-binding</keyword>
<gene>
    <name evidence="16" type="ORF">IAC85_03700</name>
</gene>
<feature type="domain" description="UvrD-like helicase C-terminal" evidence="15">
    <location>
        <begin position="284"/>
        <end position="546"/>
    </location>
</feature>
<evidence type="ECO:0000256" key="6">
    <source>
        <dbReference type="ARBA" id="ARBA00022840"/>
    </source>
</evidence>
<evidence type="ECO:0000256" key="4">
    <source>
        <dbReference type="ARBA" id="ARBA00022801"/>
    </source>
</evidence>
<dbReference type="PROSITE" id="PS51198">
    <property type="entry name" value="UVRD_HELICASE_ATP_BIND"/>
    <property type="match status" value="1"/>
</dbReference>
<dbReference type="InterPro" id="IPR013986">
    <property type="entry name" value="DExx_box_DNA_helicase_dom_sf"/>
</dbReference>
<keyword evidence="8" id="KW-0413">Isomerase</keyword>
<dbReference type="Proteomes" id="UP000886725">
    <property type="component" value="Unassembled WGS sequence"/>
</dbReference>
<comment type="similarity">
    <text evidence="1">Belongs to the helicase family. UvrD subfamily.</text>
</comment>
<dbReference type="Pfam" id="PF00580">
    <property type="entry name" value="UvrD-helicase"/>
    <property type="match status" value="1"/>
</dbReference>
<dbReference type="GO" id="GO:0043138">
    <property type="term" value="F:3'-5' DNA helicase activity"/>
    <property type="evidence" value="ECO:0007669"/>
    <property type="project" value="UniProtKB-EC"/>
</dbReference>
<dbReference type="GO" id="GO:0000725">
    <property type="term" value="P:recombinational repair"/>
    <property type="evidence" value="ECO:0007669"/>
    <property type="project" value="TreeGrafter"/>
</dbReference>
<keyword evidence="6 13" id="KW-0067">ATP-binding</keyword>
<keyword evidence="3 13" id="KW-0547">Nucleotide-binding</keyword>
<reference evidence="16" key="1">
    <citation type="submission" date="2020-10" db="EMBL/GenBank/DDBJ databases">
        <authorList>
            <person name="Gilroy R."/>
        </authorList>
    </citation>
    <scope>NUCLEOTIDE SEQUENCE</scope>
    <source>
        <strain evidence="16">CHK165-10780</strain>
    </source>
</reference>
<evidence type="ECO:0000256" key="12">
    <source>
        <dbReference type="ARBA" id="ARBA00048988"/>
    </source>
</evidence>
<dbReference type="GO" id="GO:0016787">
    <property type="term" value="F:hydrolase activity"/>
    <property type="evidence" value="ECO:0007669"/>
    <property type="project" value="UniProtKB-UniRule"/>
</dbReference>
<evidence type="ECO:0000256" key="9">
    <source>
        <dbReference type="ARBA" id="ARBA00034617"/>
    </source>
</evidence>
<comment type="catalytic activity">
    <reaction evidence="12">
        <text>ATP + H2O = ADP + phosphate + H(+)</text>
        <dbReference type="Rhea" id="RHEA:13065"/>
        <dbReference type="ChEBI" id="CHEBI:15377"/>
        <dbReference type="ChEBI" id="CHEBI:15378"/>
        <dbReference type="ChEBI" id="CHEBI:30616"/>
        <dbReference type="ChEBI" id="CHEBI:43474"/>
        <dbReference type="ChEBI" id="CHEBI:456216"/>
        <dbReference type="EC" id="5.6.2.4"/>
    </reaction>
</comment>
<evidence type="ECO:0000256" key="10">
    <source>
        <dbReference type="ARBA" id="ARBA00034808"/>
    </source>
</evidence>